<dbReference type="RefSeq" id="WP_078981663.1">
    <property type="nucleotide sequence ID" value="NZ_MWQN01000004.1"/>
</dbReference>
<dbReference type="Gene3D" id="3.30.420.40">
    <property type="match status" value="2"/>
</dbReference>
<dbReference type="OrthoDB" id="3534172at2"/>
<dbReference type="InterPro" id="IPR000835">
    <property type="entry name" value="HTH_MarR-typ"/>
</dbReference>
<feature type="region of interest" description="Disordered" evidence="2">
    <location>
        <begin position="1"/>
        <end position="23"/>
    </location>
</feature>
<dbReference type="AlphaFoldDB" id="A0A1T3NJL5"/>
<reference evidence="4 5" key="1">
    <citation type="submission" date="2017-03" db="EMBL/GenBank/DDBJ databases">
        <title>Draft genome sequence of Streptomyces scabrisporus NF3, endophyte isolated from Amphipterygium adstringens.</title>
        <authorList>
            <person name="Vazquez M."/>
            <person name="Ceapa C.D."/>
            <person name="Rodriguez Luna D."/>
            <person name="Sanchez Esquivel S."/>
        </authorList>
    </citation>
    <scope>NUCLEOTIDE SEQUENCE [LARGE SCALE GENOMIC DNA]</scope>
    <source>
        <strain evidence="4 5">NF3</strain>
    </source>
</reference>
<dbReference type="InterPro" id="IPR000600">
    <property type="entry name" value="ROK"/>
</dbReference>
<gene>
    <name evidence="4" type="ORF">B4N89_40590</name>
</gene>
<evidence type="ECO:0000256" key="1">
    <source>
        <dbReference type="ARBA" id="ARBA00006479"/>
    </source>
</evidence>
<comment type="caution">
    <text evidence="4">The sequence shown here is derived from an EMBL/GenBank/DDBJ whole genome shotgun (WGS) entry which is preliminary data.</text>
</comment>
<proteinExistence type="inferred from homology"/>
<dbReference type="SUPFAM" id="SSF53067">
    <property type="entry name" value="Actin-like ATPase domain"/>
    <property type="match status" value="1"/>
</dbReference>
<dbReference type="Gene3D" id="1.10.10.10">
    <property type="entry name" value="Winged helix-like DNA-binding domain superfamily/Winged helix DNA-binding domain"/>
    <property type="match status" value="1"/>
</dbReference>
<dbReference type="Pfam" id="PF00480">
    <property type="entry name" value="ROK"/>
    <property type="match status" value="1"/>
</dbReference>
<dbReference type="EMBL" id="MWQN01000004">
    <property type="protein sequence ID" value="OPC76905.1"/>
    <property type="molecule type" value="Genomic_DNA"/>
</dbReference>
<dbReference type="SUPFAM" id="SSF46785">
    <property type="entry name" value="Winged helix' DNA-binding domain"/>
    <property type="match status" value="1"/>
</dbReference>
<name>A0A1T3NJL5_9ACTN</name>
<organism evidence="4 5">
    <name type="scientific">Embleya scabrispora</name>
    <dbReference type="NCBI Taxonomy" id="159449"/>
    <lineage>
        <taxon>Bacteria</taxon>
        <taxon>Bacillati</taxon>
        <taxon>Actinomycetota</taxon>
        <taxon>Actinomycetes</taxon>
        <taxon>Kitasatosporales</taxon>
        <taxon>Streptomycetaceae</taxon>
        <taxon>Embleya</taxon>
    </lineage>
</organism>
<accession>A0A1T3NJL5</accession>
<dbReference type="PANTHER" id="PTHR18964:SF149">
    <property type="entry name" value="BIFUNCTIONAL UDP-N-ACETYLGLUCOSAMINE 2-EPIMERASE_N-ACETYLMANNOSAMINE KINASE"/>
    <property type="match status" value="1"/>
</dbReference>
<sequence length="409" mass="42381">MGGTHIDATASRPPGLVSGGHRAENMRRGNASAILRAILAHGPVSRAEIARQTGLSAPSVTKLTGSLIAAGLVHDLAPQAPTDLGRPRIPVRIDAGGPVVLGLHFGLRRTTFGLVGLDGRVHARTALTHTGRTPRELVDQAAAGAAAFLARHAADRRLLGSSASIGGWVDSTEGVVVAHRPLAWTDVPLRAMLADRLPGPFRLEQHTRATAQAELWYGAGREADDLVLVFVGNVVDAAVVIDRVIHRGPNSAAGRIAHLRVDAVSHVRCACGRTGCLEQVASDVAVLAAAADAGLAADDLDALIALADAGDETADGLLRTRARLVGRAVGTVIDVVNPERVVLAGSMVTEDAYLNVLRAEAESMVYQGRGVGSRVQVTTLGVGALVVSAAAPLLADVLRDPFAYVEEVA</sequence>
<evidence type="ECO:0000259" key="3">
    <source>
        <dbReference type="Pfam" id="PF12802"/>
    </source>
</evidence>
<comment type="similarity">
    <text evidence="1">Belongs to the ROK (NagC/XylR) family.</text>
</comment>
<evidence type="ECO:0000313" key="4">
    <source>
        <dbReference type="EMBL" id="OPC76905.1"/>
    </source>
</evidence>
<evidence type="ECO:0000256" key="2">
    <source>
        <dbReference type="SAM" id="MobiDB-lite"/>
    </source>
</evidence>
<protein>
    <recommendedName>
        <fullName evidence="3">HTH marR-type domain-containing protein</fullName>
    </recommendedName>
</protein>
<dbReference type="Proteomes" id="UP000190037">
    <property type="component" value="Unassembled WGS sequence"/>
</dbReference>
<dbReference type="InterPro" id="IPR036390">
    <property type="entry name" value="WH_DNA-bd_sf"/>
</dbReference>
<dbReference type="InterPro" id="IPR036388">
    <property type="entry name" value="WH-like_DNA-bd_sf"/>
</dbReference>
<dbReference type="InterPro" id="IPR043129">
    <property type="entry name" value="ATPase_NBD"/>
</dbReference>
<dbReference type="STRING" id="159449.B4N89_40590"/>
<keyword evidence="5" id="KW-1185">Reference proteome</keyword>
<evidence type="ECO:0000313" key="5">
    <source>
        <dbReference type="Proteomes" id="UP000190037"/>
    </source>
</evidence>
<dbReference type="PANTHER" id="PTHR18964">
    <property type="entry name" value="ROK (REPRESSOR, ORF, KINASE) FAMILY"/>
    <property type="match status" value="1"/>
</dbReference>
<dbReference type="Pfam" id="PF12802">
    <property type="entry name" value="MarR_2"/>
    <property type="match status" value="1"/>
</dbReference>
<dbReference type="GO" id="GO:0003700">
    <property type="term" value="F:DNA-binding transcription factor activity"/>
    <property type="evidence" value="ECO:0007669"/>
    <property type="project" value="InterPro"/>
</dbReference>
<feature type="domain" description="HTH marR-type" evidence="3">
    <location>
        <begin position="31"/>
        <end position="73"/>
    </location>
</feature>